<dbReference type="PANTHER" id="PTHR31739">
    <property type="entry name" value="ENT-COPALYL DIPHOSPHATE SYNTHASE, CHLOROPLASTIC"/>
    <property type="match status" value="1"/>
</dbReference>
<evidence type="ECO:0000313" key="8">
    <source>
        <dbReference type="EMBL" id="KAL1615025.1"/>
    </source>
</evidence>
<dbReference type="EMBL" id="JAJVDC020000339">
    <property type="protein sequence ID" value="KAL1615025.1"/>
    <property type="molecule type" value="Genomic_DNA"/>
</dbReference>
<accession>A0ABR3SA78</accession>
<keyword evidence="5" id="KW-0413">Isomerase</keyword>
<keyword evidence="7" id="KW-0812">Transmembrane</keyword>
<sequence>MTVRTFEPEDTNALDYDARTLLQEAFRDYDEHYGLGSMSVAVYDTAWTSLVTKTDGEKKTWLFPECFRFLLRTQLDDGSWESCASEVDGILNTAASLISLKRHAEEPLQMDEISLTELESRIERAIRALASKLASWDVSASTHVGFEIIVPALLEELEKQDITFDFRGREQLLKINASKLSRFKPAYLYGSVKTTALHSLEAFIGKVDFDRVRHHKVCGAMMASPSSTAAYLMHASAWDDEAESYLRHVVGRSSTDDKGGVPSAYPSTVFELSWILSTLLKSGYSAAELESLELRKAKDVLAHCFEKEGGTIGFAPHVGSDADDTAKGILTLKLLGINTSPQRMVQEFEAKDHFRTYCSERDPSLSANCNVLLALLYSDNVLGYMPQILNKLTKPTQNLSYLYPSMLLVESLVAFLAMSDNGHGSGLLDQELESRISVSLCQASLRVMLQQQEDGSWNGSPEQTSYAILTLVQARRVAFFKSITTELDYAIKRGRAFLLASPKHHSVDHLWIEKVSYTSPLLSKAYILAALKGSATQGSPAVGQEPATTDSQLNRLAAFYQRTPLFSRTPSWQLRASLIEASLFEPLLRARHLSIFSRDGLEAPRYLELIPFTWTGSNNRAQTFASASFLLEMMVVSMLNYQADEFMEAVAAPAFAGNLGSLRAHIDRLFTNPRKRSFDVANGVSYVRPSNGVGKRLDNNDKLRPLSRFITHTLTHSAVAAASAHDAALVQRELRTFLLGHVDQAEADARFQATGCCSYRSPTHSFFAWVRGPSADHTSCPYSFALMCALLSNGSSGSGGSERADCFPAADQKYFAAALCRHLATMCRLYNDAGSVARDRAEGSLNGLDFDEFAGKRGEGAGKATLLALAQYEREGFEGALEKLRRYDDGGEEWQKKLAVALLSKTLRSKYASDLLEGARRFRERSETATGGFTWPLVVSMKTHDFTYNVALHITLCLAYFIAWWALRQYAAGDAANASIAAGSQTITGFGA</sequence>
<name>A0ABR3SA78_9PEZI</name>
<keyword evidence="4" id="KW-0460">Magnesium</keyword>
<feature type="transmembrane region" description="Helical" evidence="7">
    <location>
        <begin position="946"/>
        <end position="967"/>
    </location>
</feature>
<dbReference type="InterPro" id="IPR050148">
    <property type="entry name" value="Terpene_synthase-like"/>
</dbReference>
<dbReference type="InterPro" id="IPR008930">
    <property type="entry name" value="Terpenoid_cyclase/PrenylTrfase"/>
</dbReference>
<evidence type="ECO:0000256" key="7">
    <source>
        <dbReference type="SAM" id="Phobius"/>
    </source>
</evidence>
<proteinExistence type="inferred from homology"/>
<dbReference type="Gene3D" id="1.50.10.160">
    <property type="match status" value="1"/>
</dbReference>
<keyword evidence="3" id="KW-0479">Metal-binding</keyword>
<organism evidence="8 9">
    <name type="scientific">Neofusicoccum ribis</name>
    <dbReference type="NCBI Taxonomy" id="45134"/>
    <lineage>
        <taxon>Eukaryota</taxon>
        <taxon>Fungi</taxon>
        <taxon>Dikarya</taxon>
        <taxon>Ascomycota</taxon>
        <taxon>Pezizomycotina</taxon>
        <taxon>Dothideomycetes</taxon>
        <taxon>Dothideomycetes incertae sedis</taxon>
        <taxon>Botryosphaeriales</taxon>
        <taxon>Botryosphaeriaceae</taxon>
        <taxon>Neofusicoccum</taxon>
    </lineage>
</organism>
<evidence type="ECO:0000256" key="6">
    <source>
        <dbReference type="ARBA" id="ARBA00023239"/>
    </source>
</evidence>
<keyword evidence="6" id="KW-0456">Lyase</keyword>
<reference evidence="8 9" key="1">
    <citation type="submission" date="2024-02" db="EMBL/GenBank/DDBJ databases">
        <title>De novo assembly and annotation of 12 fungi associated with fruit tree decline syndrome in Ontario, Canada.</title>
        <authorList>
            <person name="Sulman M."/>
            <person name="Ellouze W."/>
            <person name="Ilyukhin E."/>
        </authorList>
    </citation>
    <scope>NUCLEOTIDE SEQUENCE [LARGE SCALE GENOMIC DNA]</scope>
    <source>
        <strain evidence="8 9">M1-105</strain>
    </source>
</reference>
<evidence type="ECO:0000256" key="2">
    <source>
        <dbReference type="ARBA" id="ARBA00006333"/>
    </source>
</evidence>
<protein>
    <submittedName>
        <fullName evidence="8">Uncharacterized protein</fullName>
    </submittedName>
</protein>
<dbReference type="PANTHER" id="PTHR31739:SF25">
    <property type="entry name" value="(E,E)-GERANYLLINALOOL SYNTHASE"/>
    <property type="match status" value="1"/>
</dbReference>
<dbReference type="Proteomes" id="UP001521116">
    <property type="component" value="Unassembled WGS sequence"/>
</dbReference>
<keyword evidence="7" id="KW-0472">Membrane</keyword>
<dbReference type="SUPFAM" id="SSF48239">
    <property type="entry name" value="Terpenoid cyclases/Protein prenyltransferases"/>
    <property type="match status" value="1"/>
</dbReference>
<keyword evidence="9" id="KW-1185">Reference proteome</keyword>
<comment type="caution">
    <text evidence="8">The sequence shown here is derived from an EMBL/GenBank/DDBJ whole genome shotgun (WGS) entry which is preliminary data.</text>
</comment>
<dbReference type="Gene3D" id="1.50.10.20">
    <property type="match status" value="1"/>
</dbReference>
<evidence type="ECO:0000313" key="9">
    <source>
        <dbReference type="Proteomes" id="UP001521116"/>
    </source>
</evidence>
<comment type="cofactor">
    <cofactor evidence="1">
        <name>Mg(2+)</name>
        <dbReference type="ChEBI" id="CHEBI:18420"/>
    </cofactor>
</comment>
<evidence type="ECO:0000256" key="3">
    <source>
        <dbReference type="ARBA" id="ARBA00022723"/>
    </source>
</evidence>
<evidence type="ECO:0000256" key="5">
    <source>
        <dbReference type="ARBA" id="ARBA00023235"/>
    </source>
</evidence>
<dbReference type="PIRSF" id="PIRSF036498">
    <property type="entry name" value="Ent-kaurene_synthase_fungi"/>
    <property type="match status" value="1"/>
</dbReference>
<dbReference type="InterPro" id="IPR017057">
    <property type="entry name" value="Ent-kaurene_synthase_fun"/>
</dbReference>
<evidence type="ECO:0000256" key="4">
    <source>
        <dbReference type="ARBA" id="ARBA00022842"/>
    </source>
</evidence>
<comment type="similarity">
    <text evidence="2">Belongs to the terpene synthase family.</text>
</comment>
<keyword evidence="7" id="KW-1133">Transmembrane helix</keyword>
<gene>
    <name evidence="8" type="ORF">SLS56_011956</name>
</gene>
<evidence type="ECO:0000256" key="1">
    <source>
        <dbReference type="ARBA" id="ARBA00001946"/>
    </source>
</evidence>